<keyword evidence="1" id="KW-0067">ATP-binding</keyword>
<keyword evidence="1" id="KW-0378">Hydrolase</keyword>
<dbReference type="Proteomes" id="UP001179952">
    <property type="component" value="Unassembled WGS sequence"/>
</dbReference>
<evidence type="ECO:0000313" key="2">
    <source>
        <dbReference type="Proteomes" id="UP001179952"/>
    </source>
</evidence>
<keyword evidence="1" id="KW-0347">Helicase</keyword>
<comment type="caution">
    <text evidence="1">The sequence shown here is derived from an EMBL/GenBank/DDBJ whole genome shotgun (WGS) entry which is preliminary data.</text>
</comment>
<gene>
    <name evidence="1" type="ORF">QJS04_geneDACA020097</name>
</gene>
<accession>A0AAV8ZWQ1</accession>
<sequence length="69" mass="7438">MDNGINFKGLCADRPWPEPIHSWFASGLRSELIRAVDPTGDSGPLPIQMVAVPLGMQAGTSSPCARRFL</sequence>
<dbReference type="GO" id="GO:0004386">
    <property type="term" value="F:helicase activity"/>
    <property type="evidence" value="ECO:0007669"/>
    <property type="project" value="UniProtKB-KW"/>
</dbReference>
<protein>
    <submittedName>
        <fullName evidence="1">DEAD-box ATP-dependent RNA helicase 21</fullName>
    </submittedName>
</protein>
<reference evidence="1" key="1">
    <citation type="journal article" date="2023" name="Nat. Commun.">
        <title>Diploid and tetraploid genomes of Acorus and the evolution of monocots.</title>
        <authorList>
            <person name="Ma L."/>
            <person name="Liu K.W."/>
            <person name="Li Z."/>
            <person name="Hsiao Y.Y."/>
            <person name="Qi Y."/>
            <person name="Fu T."/>
            <person name="Tang G.D."/>
            <person name="Zhang D."/>
            <person name="Sun W.H."/>
            <person name="Liu D.K."/>
            <person name="Li Y."/>
            <person name="Chen G.Z."/>
            <person name="Liu X.D."/>
            <person name="Liao X.Y."/>
            <person name="Jiang Y.T."/>
            <person name="Yu X."/>
            <person name="Hao Y."/>
            <person name="Huang J."/>
            <person name="Zhao X.W."/>
            <person name="Ke S."/>
            <person name="Chen Y.Y."/>
            <person name="Wu W.L."/>
            <person name="Hsu J.L."/>
            <person name="Lin Y.F."/>
            <person name="Huang M.D."/>
            <person name="Li C.Y."/>
            <person name="Huang L."/>
            <person name="Wang Z.W."/>
            <person name="Zhao X."/>
            <person name="Zhong W.Y."/>
            <person name="Peng D.H."/>
            <person name="Ahmad S."/>
            <person name="Lan S."/>
            <person name="Zhang J.S."/>
            <person name="Tsai W.C."/>
            <person name="Van de Peer Y."/>
            <person name="Liu Z.J."/>
        </authorList>
    </citation>
    <scope>NUCLEOTIDE SEQUENCE</scope>
    <source>
        <strain evidence="1">SCP</strain>
    </source>
</reference>
<dbReference type="EMBL" id="JAUJYN010000044">
    <property type="protein sequence ID" value="KAK1257422.1"/>
    <property type="molecule type" value="Genomic_DNA"/>
</dbReference>
<keyword evidence="1" id="KW-0547">Nucleotide-binding</keyword>
<organism evidence="1 2">
    <name type="scientific">Acorus gramineus</name>
    <name type="common">Dwarf sweet flag</name>
    <dbReference type="NCBI Taxonomy" id="55184"/>
    <lineage>
        <taxon>Eukaryota</taxon>
        <taxon>Viridiplantae</taxon>
        <taxon>Streptophyta</taxon>
        <taxon>Embryophyta</taxon>
        <taxon>Tracheophyta</taxon>
        <taxon>Spermatophyta</taxon>
        <taxon>Magnoliopsida</taxon>
        <taxon>Liliopsida</taxon>
        <taxon>Acoraceae</taxon>
        <taxon>Acorus</taxon>
    </lineage>
</organism>
<name>A0AAV8ZWQ1_ACOGR</name>
<evidence type="ECO:0000313" key="1">
    <source>
        <dbReference type="EMBL" id="KAK1257422.1"/>
    </source>
</evidence>
<keyword evidence="2" id="KW-1185">Reference proteome</keyword>
<reference evidence="1" key="2">
    <citation type="submission" date="2023-06" db="EMBL/GenBank/DDBJ databases">
        <authorList>
            <person name="Ma L."/>
            <person name="Liu K.-W."/>
            <person name="Li Z."/>
            <person name="Hsiao Y.-Y."/>
            <person name="Qi Y."/>
            <person name="Fu T."/>
            <person name="Tang G."/>
            <person name="Zhang D."/>
            <person name="Sun W.-H."/>
            <person name="Liu D.-K."/>
            <person name="Li Y."/>
            <person name="Chen G.-Z."/>
            <person name="Liu X.-D."/>
            <person name="Liao X.-Y."/>
            <person name="Jiang Y.-T."/>
            <person name="Yu X."/>
            <person name="Hao Y."/>
            <person name="Huang J."/>
            <person name="Zhao X.-W."/>
            <person name="Ke S."/>
            <person name="Chen Y.-Y."/>
            <person name="Wu W.-L."/>
            <person name="Hsu J.-L."/>
            <person name="Lin Y.-F."/>
            <person name="Huang M.-D."/>
            <person name="Li C.-Y."/>
            <person name="Huang L."/>
            <person name="Wang Z.-W."/>
            <person name="Zhao X."/>
            <person name="Zhong W.-Y."/>
            <person name="Peng D.-H."/>
            <person name="Ahmad S."/>
            <person name="Lan S."/>
            <person name="Zhang J.-S."/>
            <person name="Tsai W.-C."/>
            <person name="Van De Peer Y."/>
            <person name="Liu Z.-J."/>
        </authorList>
    </citation>
    <scope>NUCLEOTIDE SEQUENCE</scope>
    <source>
        <strain evidence="1">SCP</strain>
        <tissue evidence="1">Leaves</tissue>
    </source>
</reference>
<proteinExistence type="predicted"/>
<dbReference type="AlphaFoldDB" id="A0AAV8ZWQ1"/>